<feature type="domain" description="AMP-dependent synthetase/ligase" evidence="3">
    <location>
        <begin position="7"/>
        <end position="337"/>
    </location>
</feature>
<dbReference type="SUPFAM" id="SSF56801">
    <property type="entry name" value="Acetyl-CoA synthetase-like"/>
    <property type="match status" value="1"/>
</dbReference>
<organism evidence="4 5">
    <name type="scientific">Kosakonia oryzendophytica</name>
    <dbReference type="NCBI Taxonomy" id="1005665"/>
    <lineage>
        <taxon>Bacteria</taxon>
        <taxon>Pseudomonadati</taxon>
        <taxon>Pseudomonadota</taxon>
        <taxon>Gammaproteobacteria</taxon>
        <taxon>Enterobacterales</taxon>
        <taxon>Enterobacteriaceae</taxon>
        <taxon>Kosakonia</taxon>
    </lineage>
</organism>
<dbReference type="GO" id="GO:0016877">
    <property type="term" value="F:ligase activity, forming carbon-sulfur bonds"/>
    <property type="evidence" value="ECO:0007669"/>
    <property type="project" value="UniProtKB-ARBA"/>
</dbReference>
<dbReference type="CDD" id="cd05907">
    <property type="entry name" value="VL_LC_FACS_like"/>
    <property type="match status" value="1"/>
</dbReference>
<evidence type="ECO:0000256" key="1">
    <source>
        <dbReference type="ARBA" id="ARBA00006432"/>
    </source>
</evidence>
<dbReference type="EMBL" id="FMAY01000007">
    <property type="protein sequence ID" value="SCC18599.1"/>
    <property type="molecule type" value="Genomic_DNA"/>
</dbReference>
<keyword evidence="2" id="KW-0436">Ligase</keyword>
<dbReference type="InterPro" id="IPR042099">
    <property type="entry name" value="ANL_N_sf"/>
</dbReference>
<dbReference type="Gene3D" id="3.40.50.12780">
    <property type="entry name" value="N-terminal domain of ligase-like"/>
    <property type="match status" value="1"/>
</dbReference>
<comment type="similarity">
    <text evidence="1">Belongs to the ATP-dependent AMP-binding enzyme family.</text>
</comment>
<protein>
    <submittedName>
        <fullName evidence="4">Long-chain acyl-CoA synthetase (AMP-forming)</fullName>
    </submittedName>
</protein>
<evidence type="ECO:0000259" key="3">
    <source>
        <dbReference type="Pfam" id="PF00501"/>
    </source>
</evidence>
<dbReference type="PANTHER" id="PTHR43767:SF8">
    <property type="entry name" value="LONG-CHAIN-FATTY-ACID--COA LIGASE"/>
    <property type="match status" value="1"/>
</dbReference>
<reference evidence="5" key="1">
    <citation type="submission" date="2016-08" db="EMBL/GenBank/DDBJ databases">
        <authorList>
            <person name="Varghese N."/>
            <person name="Submissions Spin"/>
        </authorList>
    </citation>
    <scope>NUCLEOTIDE SEQUENCE [LARGE SCALE GENOMIC DNA]</scope>
    <source>
        <strain evidence="5">REICA_082</strain>
    </source>
</reference>
<dbReference type="PANTHER" id="PTHR43767">
    <property type="entry name" value="LONG-CHAIN-FATTY-ACID--COA LIGASE"/>
    <property type="match status" value="1"/>
</dbReference>
<evidence type="ECO:0000256" key="2">
    <source>
        <dbReference type="ARBA" id="ARBA00022598"/>
    </source>
</evidence>
<dbReference type="InterPro" id="IPR000873">
    <property type="entry name" value="AMP-dep_synth/lig_dom"/>
</dbReference>
<dbReference type="OrthoDB" id="9803968at2"/>
<sequence>MFPDLLKQQAACQPDAIALYGETREWNWRQYHEAVEEIARQLTSLGVKRLALESENSPEWAIFDLACYAAGIVMVPVPSFFTAAQKAWVLSSASIDARLSDEVMEGWQVHDFPFGKLQTRVVVDPNPLPPGTARVTYTSGTTGEPKGVCLSQHGLLWTAQTLATELTPLSLQKHMVTLPLSILLENLCGIYIPLVLGVPTIVLPPSQVGFDGSSRFNSAQFQQALLIWRPQSLVLVPELLRVVFALRYQMPECTQSLRFIAAGGGKISEQLMALAAISGLPVFEGYGLSECGSVVSLNLPGVTKKGSVGRPLPGIDVSVDEHQQLCVTSPANALGYLGAEAASATVATGDLGTVDEEGFIHIHGRLKNVQINAFGRNFSPEWPEAEAMACPSVRRIVVFGDGLTRNVALVDAFDGQHEEAREQLMALSARLPDYAQLHRLLFTSEISLPGMLTANGRPRRNAIWQSLHQQILTCSEGENHELL</sequence>
<dbReference type="InterPro" id="IPR020845">
    <property type="entry name" value="AMP-binding_CS"/>
</dbReference>
<dbReference type="Pfam" id="PF00501">
    <property type="entry name" value="AMP-binding"/>
    <property type="match status" value="1"/>
</dbReference>
<keyword evidence="5" id="KW-1185">Reference proteome</keyword>
<evidence type="ECO:0000313" key="5">
    <source>
        <dbReference type="Proteomes" id="UP000198975"/>
    </source>
</evidence>
<dbReference type="RefSeq" id="WP_088237860.1">
    <property type="nucleotide sequence ID" value="NZ_FMAY01000007.1"/>
</dbReference>
<proteinExistence type="inferred from homology"/>
<accession>A0A1C4CHP0</accession>
<dbReference type="Proteomes" id="UP000198975">
    <property type="component" value="Unassembled WGS sequence"/>
</dbReference>
<gene>
    <name evidence="4" type="ORF">GA0061071_107250</name>
</gene>
<dbReference type="AlphaFoldDB" id="A0A1C4CHP0"/>
<evidence type="ECO:0000313" key="4">
    <source>
        <dbReference type="EMBL" id="SCC18599.1"/>
    </source>
</evidence>
<dbReference type="PROSITE" id="PS00455">
    <property type="entry name" value="AMP_BINDING"/>
    <property type="match status" value="1"/>
</dbReference>
<name>A0A1C4CHP0_9ENTR</name>
<dbReference type="InterPro" id="IPR050237">
    <property type="entry name" value="ATP-dep_AMP-bd_enzyme"/>
</dbReference>